<dbReference type="OrthoDB" id="6077919at2759"/>
<evidence type="ECO:0000256" key="6">
    <source>
        <dbReference type="ARBA" id="ARBA00023242"/>
    </source>
</evidence>
<gene>
    <name evidence="9" type="ORF">AMORRO_LOCUS9690</name>
</gene>
<organism evidence="9 10">
    <name type="scientific">Acaulospora morrowiae</name>
    <dbReference type="NCBI Taxonomy" id="94023"/>
    <lineage>
        <taxon>Eukaryota</taxon>
        <taxon>Fungi</taxon>
        <taxon>Fungi incertae sedis</taxon>
        <taxon>Mucoromycota</taxon>
        <taxon>Glomeromycotina</taxon>
        <taxon>Glomeromycetes</taxon>
        <taxon>Diversisporales</taxon>
        <taxon>Acaulosporaceae</taxon>
        <taxon>Acaulospora</taxon>
    </lineage>
</organism>
<evidence type="ECO:0000256" key="2">
    <source>
        <dbReference type="ARBA" id="ARBA00022723"/>
    </source>
</evidence>
<dbReference type="SUPFAM" id="SSF57667">
    <property type="entry name" value="beta-beta-alpha zinc fingers"/>
    <property type="match status" value="1"/>
</dbReference>
<name>A0A9N9GYV8_9GLOM</name>
<dbReference type="SMART" id="SM00355">
    <property type="entry name" value="ZnF_C2H2"/>
    <property type="match status" value="2"/>
</dbReference>
<keyword evidence="10" id="KW-1185">Reference proteome</keyword>
<evidence type="ECO:0000313" key="9">
    <source>
        <dbReference type="EMBL" id="CAG8644980.1"/>
    </source>
</evidence>
<reference evidence="9" key="1">
    <citation type="submission" date="2021-06" db="EMBL/GenBank/DDBJ databases">
        <authorList>
            <person name="Kallberg Y."/>
            <person name="Tangrot J."/>
            <person name="Rosling A."/>
        </authorList>
    </citation>
    <scope>NUCLEOTIDE SEQUENCE</scope>
    <source>
        <strain evidence="9">CL551</strain>
    </source>
</reference>
<dbReference type="GO" id="GO:0000981">
    <property type="term" value="F:DNA-binding transcription factor activity, RNA polymerase II-specific"/>
    <property type="evidence" value="ECO:0007669"/>
    <property type="project" value="TreeGrafter"/>
</dbReference>
<dbReference type="PROSITE" id="PS00028">
    <property type="entry name" value="ZINC_FINGER_C2H2_1"/>
    <property type="match status" value="2"/>
</dbReference>
<evidence type="ECO:0000256" key="4">
    <source>
        <dbReference type="ARBA" id="ARBA00022771"/>
    </source>
</evidence>
<evidence type="ECO:0000256" key="7">
    <source>
        <dbReference type="PROSITE-ProRule" id="PRU00042"/>
    </source>
</evidence>
<dbReference type="Proteomes" id="UP000789342">
    <property type="component" value="Unassembled WGS sequence"/>
</dbReference>
<keyword evidence="6" id="KW-0539">Nucleus</keyword>
<comment type="caution">
    <text evidence="9">The sequence shown here is derived from an EMBL/GenBank/DDBJ whole genome shotgun (WGS) entry which is preliminary data.</text>
</comment>
<dbReference type="PANTHER" id="PTHR14003:SF20">
    <property type="entry name" value="FINGER DOMAIN PROTEIN, PUTATIVE (AFU_ORTHOLOGUE AFUA_4G10380)-RELATED"/>
    <property type="match status" value="1"/>
</dbReference>
<dbReference type="GO" id="GO:0005667">
    <property type="term" value="C:transcription regulator complex"/>
    <property type="evidence" value="ECO:0007669"/>
    <property type="project" value="TreeGrafter"/>
</dbReference>
<accession>A0A9N9GYV8</accession>
<keyword evidence="3" id="KW-0677">Repeat</keyword>
<keyword evidence="4 7" id="KW-0863">Zinc-finger</keyword>
<dbReference type="GO" id="GO:0000785">
    <property type="term" value="C:chromatin"/>
    <property type="evidence" value="ECO:0007669"/>
    <property type="project" value="TreeGrafter"/>
</dbReference>
<sequence>MSGFSLRLCNSGCCMSAGLQSQCLHESSQCCMKAGLQSQCCTKVDVQLFADIPCCTEIDVQIQQPLFADIPCCTKMDVQIQQPLLADIPCGVYDINDLNFPVLIGHLTDISLMDSIGILILDSYQVKVAASSPTKRHVCILCEKSFLSSSALRVHENSHTREKLYKCEDEGCGKIYTTNSNLLRHKKKHN</sequence>
<dbReference type="Gene3D" id="3.30.160.60">
    <property type="entry name" value="Classic Zinc Finger"/>
    <property type="match status" value="2"/>
</dbReference>
<protein>
    <submittedName>
        <fullName evidence="9">5731_t:CDS:1</fullName>
    </submittedName>
</protein>
<dbReference type="FunFam" id="3.30.160.60:FF:001102">
    <property type="entry name" value="Transcription factor IIIA"/>
    <property type="match status" value="1"/>
</dbReference>
<dbReference type="Pfam" id="PF00096">
    <property type="entry name" value="zf-C2H2"/>
    <property type="match status" value="1"/>
</dbReference>
<dbReference type="InterPro" id="IPR013087">
    <property type="entry name" value="Znf_C2H2_type"/>
</dbReference>
<proteinExistence type="predicted"/>
<dbReference type="PROSITE" id="PS50157">
    <property type="entry name" value="ZINC_FINGER_C2H2_2"/>
    <property type="match status" value="2"/>
</dbReference>
<evidence type="ECO:0000256" key="1">
    <source>
        <dbReference type="ARBA" id="ARBA00004123"/>
    </source>
</evidence>
<comment type="subcellular location">
    <subcellularLocation>
        <location evidence="1">Nucleus</location>
    </subcellularLocation>
</comment>
<evidence type="ECO:0000259" key="8">
    <source>
        <dbReference type="PROSITE" id="PS50157"/>
    </source>
</evidence>
<dbReference type="AlphaFoldDB" id="A0A9N9GYV8"/>
<keyword evidence="2" id="KW-0479">Metal-binding</keyword>
<dbReference type="EMBL" id="CAJVPV010009761">
    <property type="protein sequence ID" value="CAG8644980.1"/>
    <property type="molecule type" value="Genomic_DNA"/>
</dbReference>
<dbReference type="InterPro" id="IPR036236">
    <property type="entry name" value="Znf_C2H2_sf"/>
</dbReference>
<evidence type="ECO:0000256" key="3">
    <source>
        <dbReference type="ARBA" id="ARBA00022737"/>
    </source>
</evidence>
<dbReference type="PANTHER" id="PTHR14003">
    <property type="entry name" value="TRANSCRIPTIONAL REPRESSOR PROTEIN YY"/>
    <property type="match status" value="1"/>
</dbReference>
<feature type="domain" description="C2H2-type" evidence="8">
    <location>
        <begin position="137"/>
        <end position="164"/>
    </location>
</feature>
<evidence type="ECO:0000256" key="5">
    <source>
        <dbReference type="ARBA" id="ARBA00022833"/>
    </source>
</evidence>
<dbReference type="GO" id="GO:0008270">
    <property type="term" value="F:zinc ion binding"/>
    <property type="evidence" value="ECO:0007669"/>
    <property type="project" value="UniProtKB-KW"/>
</dbReference>
<evidence type="ECO:0000313" key="10">
    <source>
        <dbReference type="Proteomes" id="UP000789342"/>
    </source>
</evidence>
<dbReference type="GO" id="GO:0031519">
    <property type="term" value="C:PcG protein complex"/>
    <property type="evidence" value="ECO:0007669"/>
    <property type="project" value="TreeGrafter"/>
</dbReference>
<keyword evidence="5" id="KW-0862">Zinc</keyword>
<feature type="domain" description="C2H2-type" evidence="8">
    <location>
        <begin position="165"/>
        <end position="190"/>
    </location>
</feature>
<dbReference type="GO" id="GO:0000978">
    <property type="term" value="F:RNA polymerase II cis-regulatory region sequence-specific DNA binding"/>
    <property type="evidence" value="ECO:0007669"/>
    <property type="project" value="TreeGrafter"/>
</dbReference>